<keyword evidence="2" id="KW-1185">Reference proteome</keyword>
<organism evidence="1 2">
    <name type="scientific">Streptoalloteichus tenebrarius (strain ATCC 17920 / DSM 40477 / JCM 4838 / CBS 697.72 / NBRC 16177 / NCIMB 11028 / NRRL B-12390 / A12253. 1 / ISP 5477)</name>
    <name type="common">Streptomyces tenebrarius</name>
    <dbReference type="NCBI Taxonomy" id="1933"/>
    <lineage>
        <taxon>Bacteria</taxon>
        <taxon>Bacillati</taxon>
        <taxon>Actinomycetota</taxon>
        <taxon>Actinomycetes</taxon>
        <taxon>Pseudonocardiales</taxon>
        <taxon>Pseudonocardiaceae</taxon>
        <taxon>Streptoalloteichus</taxon>
    </lineage>
</organism>
<dbReference type="RefSeq" id="WP_253673924.1">
    <property type="nucleotide sequence ID" value="NZ_JAMTCP010000056.1"/>
</dbReference>
<evidence type="ECO:0000313" key="2">
    <source>
        <dbReference type="Proteomes" id="UP001205311"/>
    </source>
</evidence>
<sequence length="120" mass="12638">MPFVWGGAEAAGSSGGANRVLRIEPDHVEEALAVFRRALDELEPTIAKARRGFRMIPPGADPVSVDAAAAISGRGLDGPNPVLRAWEGAVAQIRSIVDQLELARARSVTVGAPAHHDREA</sequence>
<dbReference type="Proteomes" id="UP001205311">
    <property type="component" value="Unassembled WGS sequence"/>
</dbReference>
<proteinExistence type="predicted"/>
<gene>
    <name evidence="1" type="ORF">LX15_005828</name>
</gene>
<evidence type="ECO:0000313" key="1">
    <source>
        <dbReference type="EMBL" id="MCP2262096.1"/>
    </source>
</evidence>
<protein>
    <recommendedName>
        <fullName evidence="3">PE domain-containing protein</fullName>
    </recommendedName>
</protein>
<accession>A0ABT1I2U2</accession>
<name>A0ABT1I2U2_STRSD</name>
<reference evidence="1 2" key="1">
    <citation type="submission" date="2022-06" db="EMBL/GenBank/DDBJ databases">
        <title>Genomic Encyclopedia of Archaeal and Bacterial Type Strains, Phase II (KMG-II): from individual species to whole genera.</title>
        <authorList>
            <person name="Goeker M."/>
        </authorList>
    </citation>
    <scope>NUCLEOTIDE SEQUENCE [LARGE SCALE GENOMIC DNA]</scope>
    <source>
        <strain evidence="1 2">DSM 40477</strain>
    </source>
</reference>
<comment type="caution">
    <text evidence="1">The sequence shown here is derived from an EMBL/GenBank/DDBJ whole genome shotgun (WGS) entry which is preliminary data.</text>
</comment>
<evidence type="ECO:0008006" key="3">
    <source>
        <dbReference type="Google" id="ProtNLM"/>
    </source>
</evidence>
<dbReference type="EMBL" id="JAMTCP010000056">
    <property type="protein sequence ID" value="MCP2262096.1"/>
    <property type="molecule type" value="Genomic_DNA"/>
</dbReference>